<organism evidence="2 3">
    <name type="scientific">Nocardia aurantia</name>
    <dbReference type="NCBI Taxonomy" id="2585199"/>
    <lineage>
        <taxon>Bacteria</taxon>
        <taxon>Bacillati</taxon>
        <taxon>Actinomycetota</taxon>
        <taxon>Actinomycetes</taxon>
        <taxon>Mycobacteriales</taxon>
        <taxon>Nocardiaceae</taxon>
        <taxon>Nocardia</taxon>
    </lineage>
</organism>
<evidence type="ECO:0008006" key="4">
    <source>
        <dbReference type="Google" id="ProtNLM"/>
    </source>
</evidence>
<dbReference type="RefSeq" id="WP_153343542.1">
    <property type="nucleotide sequence ID" value="NZ_WEGI01000007.1"/>
</dbReference>
<feature type="transmembrane region" description="Helical" evidence="1">
    <location>
        <begin position="110"/>
        <end position="132"/>
    </location>
</feature>
<evidence type="ECO:0000313" key="3">
    <source>
        <dbReference type="Proteomes" id="UP000431401"/>
    </source>
</evidence>
<gene>
    <name evidence="2" type="ORF">NRB56_35730</name>
</gene>
<dbReference type="OrthoDB" id="345237at2"/>
<accession>A0A7K0DQD9</accession>
<reference evidence="2 3" key="1">
    <citation type="submission" date="2019-10" db="EMBL/GenBank/DDBJ databases">
        <title>Nocardia macrotermitis sp. nov. and Nocardia aurantia sp. nov., isolated from the gut of fungus growing-termite Macrotermes natalensis.</title>
        <authorList>
            <person name="Benndorf R."/>
            <person name="Schwitalla J."/>
            <person name="Martin K."/>
            <person name="De Beer W."/>
            <person name="Kaster A.-K."/>
            <person name="Vollmers J."/>
            <person name="Poulsen M."/>
            <person name="Beemelmanns C."/>
        </authorList>
    </citation>
    <scope>NUCLEOTIDE SEQUENCE [LARGE SCALE GENOMIC DNA]</scope>
    <source>
        <strain evidence="2 3">RB56</strain>
    </source>
</reference>
<comment type="caution">
    <text evidence="2">The sequence shown here is derived from an EMBL/GenBank/DDBJ whole genome shotgun (WGS) entry which is preliminary data.</text>
</comment>
<name>A0A7K0DQD9_9NOCA</name>
<keyword evidence="1" id="KW-0472">Membrane</keyword>
<sequence>MTQTLFTVSFWFAAPFWAVMILAPAWRRTGWLVSSPLICLPPLLIYIILMTPHLGQFFSVLTRPDLAALQELLATAPGAAAIWAHLVGFDLLLGRWMYLDSRQRGISPILVSPILFVTIFFSAIGVLVYLLLRTGYRPPVAPAAERTPVAG</sequence>
<dbReference type="Pfam" id="PF14108">
    <property type="entry name" value="ABA4-like"/>
    <property type="match status" value="1"/>
</dbReference>
<keyword evidence="1" id="KW-0812">Transmembrane</keyword>
<feature type="transmembrane region" description="Helical" evidence="1">
    <location>
        <begin position="78"/>
        <end position="98"/>
    </location>
</feature>
<dbReference type="EMBL" id="WEGI01000007">
    <property type="protein sequence ID" value="MQY27990.1"/>
    <property type="molecule type" value="Genomic_DNA"/>
</dbReference>
<keyword evidence="3" id="KW-1185">Reference proteome</keyword>
<feature type="transmembrane region" description="Helical" evidence="1">
    <location>
        <begin position="6"/>
        <end position="26"/>
    </location>
</feature>
<keyword evidence="1" id="KW-1133">Transmembrane helix</keyword>
<protein>
    <recommendedName>
        <fullName evidence="4">DUF4281 domain-containing protein</fullName>
    </recommendedName>
</protein>
<dbReference type="InterPro" id="IPR025461">
    <property type="entry name" value="ABA4-like"/>
</dbReference>
<feature type="transmembrane region" description="Helical" evidence="1">
    <location>
        <begin position="38"/>
        <end position="58"/>
    </location>
</feature>
<proteinExistence type="predicted"/>
<evidence type="ECO:0000313" key="2">
    <source>
        <dbReference type="EMBL" id="MQY27990.1"/>
    </source>
</evidence>
<evidence type="ECO:0000256" key="1">
    <source>
        <dbReference type="SAM" id="Phobius"/>
    </source>
</evidence>
<dbReference type="AlphaFoldDB" id="A0A7K0DQD9"/>
<dbReference type="Proteomes" id="UP000431401">
    <property type="component" value="Unassembled WGS sequence"/>
</dbReference>